<evidence type="ECO:0000256" key="11">
    <source>
        <dbReference type="RuleBase" id="RU000687"/>
    </source>
</evidence>
<feature type="transmembrane region" description="Helical" evidence="11">
    <location>
        <begin position="653"/>
        <end position="678"/>
    </location>
</feature>
<dbReference type="Gene3D" id="1.20.58.390">
    <property type="entry name" value="Neurotransmitter-gated ion-channel transmembrane domain"/>
    <property type="match status" value="4"/>
</dbReference>
<evidence type="ECO:0000256" key="7">
    <source>
        <dbReference type="ARBA" id="ARBA00022989"/>
    </source>
</evidence>
<evidence type="ECO:0000256" key="5">
    <source>
        <dbReference type="ARBA" id="ARBA00022692"/>
    </source>
</evidence>
<comment type="subcellular location">
    <subcellularLocation>
        <location evidence="2">Cell membrane</location>
    </subcellularLocation>
    <subcellularLocation>
        <location evidence="1">Membrane</location>
        <topology evidence="1">Multi-pass membrane protein</topology>
    </subcellularLocation>
</comment>
<feature type="transmembrane region" description="Helical" evidence="11">
    <location>
        <begin position="254"/>
        <end position="273"/>
    </location>
</feature>
<feature type="transmembrane region" description="Helical" evidence="11">
    <location>
        <begin position="1421"/>
        <end position="1441"/>
    </location>
</feature>
<organism evidence="14 15">
    <name type="scientific">Blomia tropicalis</name>
    <name type="common">Mite</name>
    <dbReference type="NCBI Taxonomy" id="40697"/>
    <lineage>
        <taxon>Eukaryota</taxon>
        <taxon>Metazoa</taxon>
        <taxon>Ecdysozoa</taxon>
        <taxon>Arthropoda</taxon>
        <taxon>Chelicerata</taxon>
        <taxon>Arachnida</taxon>
        <taxon>Acari</taxon>
        <taxon>Acariformes</taxon>
        <taxon>Sarcoptiformes</taxon>
        <taxon>Astigmata</taxon>
        <taxon>Glycyphagoidea</taxon>
        <taxon>Echimyopodidae</taxon>
        <taxon>Blomia</taxon>
    </lineage>
</organism>
<dbReference type="InterPro" id="IPR038050">
    <property type="entry name" value="Neuro_actylchol_rec"/>
</dbReference>
<keyword evidence="8 11" id="KW-0406">Ion transport</keyword>
<sequence>MKFVNVQLVGLLSYFLLIPNVKCQLDWLIDHLLPSDYDRDMVPLPPSGRLFINGTIDLNKFHATDTQMAIDTDMFLCLEWKDHRLINLNNIMSSDADWWPPYWDNETLTWLRFTNVDRFWLPDVYFRNALSKEMVRTMAKNKYIDIWPERKMVKWCNRMKITFICHFRLSNFPFDGQDCRFELETFKENEHKLWMQLMIIHQPKDNYQFRLHHSYNGTCEPKNLDPFTKIAIPDWTNCVYGAIRIVRHVNYYVIRYYLMTFLIMVIGFVQFWIPTIAWPGRLVFTVVQWLTLSSVSETIYSECPSNDVVSLFWWVWMVQFYDYMGLLEFGVALAWVQFAQDKQRAWKANRESPDGYYFGKDSWYGACALGITAFLHKLFDQQNNETLILNVAITLNSFKVVEDFQSIYTDLILCINWTDYRLQSLNLSAGSVEGINDDLHLTHVILTSFKSLWLPSVYFRNAISAKVVNTINNIEYVRIWPEQKQLQYCTRMSVQFLCRMTFSNFPFDEQYCNFQLESLQKPSSSSANVHVKMEPLKSVTGNAKFRVRNTFIGSCEQIQTDRNRYNLLSSNRSKLNENDCAFAGIQLIRSVNYYIIRYYCPTFLMVAISACSFWLPTNAWPARMYLTSSVLLTLTTSSSGAYNEVPADSVISFYWWFWGCQLLVYSTLIEYALALAWVQFALDKNRAKAQQTPSPDGHYFGNDGWYRSCGNCWQQFIRFFFGETDHLHDPVNRNKVDYFARIIFPLIMLLLTLVYIVATIPVWAIKWRCHDEIYKIIDQSTIVLNLISIFVFYVNCQNWVLERLLPNDYDKHQFPLNGNDGTTVIVNASIIINNFVVTEKTQTVTNDMVLCLNWSDNRLQNLNFSLDGSINQSFYFEEIKLTKIDSFWKPNLYFRNALSSKIINALINFDYIQIWPEKKLIKHCTRMSAQFICHMKLSNFPFDEHYCRFELKSFEKDNEQLQVKIIQVDGVKGNSKFRIRDTYTGQCEPIDNEQFRSRIQSSSNNNTGSCSFAGVRLVRSVNYYVVRYYCPTFLMVATSITSFWLPTNAWPARIILSATILLTITTTSLQVYNEIPSNDIASLYWWLWVCQFITYMTLIEYVFALAWYSFINDKKNIKDKKVVLLLLYKNNLLLFGLFSMGRGQEYNISSIIPDDYNPKMRPGNPFSHDYVNISISLYVNDLIKVVDKDQQLTVDLILIEEWADDRLMVSGLGPDLIITQPDKIKKFWTPEMYFINALSATIVDGFQTVQKLTISSDGMVKFAQRIHGVFSCVMNLRNFPHDYQYCHFKLSSLVYNQTELQLSWKSFSAYRDEYPKFKIRYWYTAECEEWENPMPENSCLVGTLKLVRRLPYYIIRYYLISFFTVCLSFVGLWVPINAWPARITLLIMPLLQLISHDISINNDIAVNYVTSFHWWMMWLQGFVYLQLVEYAVATSWAHFIADKKHLVQMLEKAAQTGVQPDPPLPPYIVGYYFGNKGWYAACGAFFDKFVYLFFGTVDLQLDPYSRNKVDYVARVIFVGTFVLFVSLYVMITVIYWAANYNDIFQIPQNMQTR</sequence>
<dbReference type="PRINTS" id="PR00252">
    <property type="entry name" value="NRIONCHANNEL"/>
</dbReference>
<feature type="signal peptide" evidence="11">
    <location>
        <begin position="1"/>
        <end position="23"/>
    </location>
</feature>
<dbReference type="GO" id="GO:0005254">
    <property type="term" value="F:chloride channel activity"/>
    <property type="evidence" value="ECO:0007669"/>
    <property type="project" value="UniProtKB-ARBA"/>
</dbReference>
<dbReference type="GO" id="GO:0004888">
    <property type="term" value="F:transmembrane signaling receptor activity"/>
    <property type="evidence" value="ECO:0007669"/>
    <property type="project" value="InterPro"/>
</dbReference>
<feature type="domain" description="Neurotransmitter-gated ion-channel ligand-binding" evidence="12">
    <location>
        <begin position="1153"/>
        <end position="1313"/>
    </location>
</feature>
<keyword evidence="10 11" id="KW-0407">Ion channel</keyword>
<keyword evidence="3 11" id="KW-0813">Transport</keyword>
<dbReference type="PANTHER" id="PTHR18945">
    <property type="entry name" value="NEUROTRANSMITTER GATED ION CHANNEL"/>
    <property type="match status" value="1"/>
</dbReference>
<comment type="caution">
    <text evidence="11">Lacks conserved residue(s) required for the propagation of feature annotation.</text>
</comment>
<feature type="transmembrane region" description="Helical" evidence="11">
    <location>
        <begin position="1051"/>
        <end position="1072"/>
    </location>
</feature>
<dbReference type="OMA" id="AWRHDIT"/>
<dbReference type="Pfam" id="PF02932">
    <property type="entry name" value="Neur_chan_memb"/>
    <property type="match status" value="2"/>
</dbReference>
<dbReference type="GO" id="GO:0005230">
    <property type="term" value="F:extracellular ligand-gated monoatomic ion channel activity"/>
    <property type="evidence" value="ECO:0007669"/>
    <property type="project" value="InterPro"/>
</dbReference>
<keyword evidence="5 11" id="KW-0812">Transmembrane</keyword>
<dbReference type="PROSITE" id="PS00236">
    <property type="entry name" value="NEUROTR_ION_CHANNEL"/>
    <property type="match status" value="4"/>
</dbReference>
<proteinExistence type="inferred from homology"/>
<dbReference type="PRINTS" id="PR00253">
    <property type="entry name" value="GABAARECEPTR"/>
</dbReference>
<accession>A0A9Q0MDM7</accession>
<feature type="domain" description="Neurotransmitter-gated ion-channel transmembrane" evidence="13">
    <location>
        <begin position="599"/>
        <end position="678"/>
    </location>
</feature>
<dbReference type="GO" id="GO:0099095">
    <property type="term" value="F:ligand-gated monoatomic anion channel activity"/>
    <property type="evidence" value="ECO:0007669"/>
    <property type="project" value="UniProtKB-ARBA"/>
</dbReference>
<feature type="transmembrane region" description="Helical" evidence="11">
    <location>
        <begin position="776"/>
        <end position="794"/>
    </location>
</feature>
<keyword evidence="4" id="KW-1003">Cell membrane</keyword>
<dbReference type="InterPro" id="IPR006029">
    <property type="entry name" value="Neurotrans-gated_channel_TM"/>
</dbReference>
<dbReference type="SUPFAM" id="SSF63712">
    <property type="entry name" value="Nicotinic receptor ligand binding domain-like"/>
    <property type="match status" value="4"/>
</dbReference>
<comment type="similarity">
    <text evidence="11">Belongs to the ligand-gated ion channel (TC 1.A.9) family.</text>
</comment>
<feature type="domain" description="Neurotransmitter-gated ion-channel ligand-binding" evidence="12">
    <location>
        <begin position="800"/>
        <end position="997"/>
    </location>
</feature>
<feature type="transmembrane region" description="Helical" evidence="11">
    <location>
        <begin position="742"/>
        <end position="764"/>
    </location>
</feature>
<dbReference type="InterPro" id="IPR036734">
    <property type="entry name" value="Neur_chan_lig-bd_sf"/>
</dbReference>
<dbReference type="Gene3D" id="2.70.170.10">
    <property type="entry name" value="Neurotransmitter-gated ion-channel ligand-binding domain"/>
    <property type="match status" value="4"/>
</dbReference>
<feature type="transmembrane region" description="Helical" evidence="11">
    <location>
        <begin position="320"/>
        <end position="338"/>
    </location>
</feature>
<dbReference type="InterPro" id="IPR018000">
    <property type="entry name" value="Neurotransmitter_ion_chnl_CS"/>
</dbReference>
<dbReference type="Proteomes" id="UP001142055">
    <property type="component" value="Chromosome 1"/>
</dbReference>
<dbReference type="SUPFAM" id="SSF90112">
    <property type="entry name" value="Neurotransmitter-gated ion-channel transmembrane pore"/>
    <property type="match status" value="3"/>
</dbReference>
<keyword evidence="6 11" id="KW-0732">Signal</keyword>
<evidence type="ECO:0000256" key="6">
    <source>
        <dbReference type="ARBA" id="ARBA00022729"/>
    </source>
</evidence>
<feature type="domain" description="Neurotransmitter-gated ion-channel transmembrane" evidence="13">
    <location>
        <begin position="1029"/>
        <end position="1119"/>
    </location>
</feature>
<feature type="domain" description="Neurotransmitter-gated ion-channel ligand-binding" evidence="12">
    <location>
        <begin position="382"/>
        <end position="547"/>
    </location>
</feature>
<dbReference type="InterPro" id="IPR006201">
    <property type="entry name" value="Neur_channel"/>
</dbReference>
<feature type="transmembrane region" description="Helical" evidence="11">
    <location>
        <begin position="1355"/>
        <end position="1376"/>
    </location>
</feature>
<evidence type="ECO:0000256" key="2">
    <source>
        <dbReference type="ARBA" id="ARBA00004236"/>
    </source>
</evidence>
<keyword evidence="7 11" id="KW-1133">Transmembrane helix</keyword>
<keyword evidence="9 11" id="KW-0472">Membrane</keyword>
<feature type="transmembrane region" description="Helical" evidence="11">
    <location>
        <begin position="1026"/>
        <end position="1045"/>
    </location>
</feature>
<feature type="transmembrane region" description="Helical" evidence="11">
    <location>
        <begin position="1515"/>
        <end position="1538"/>
    </location>
</feature>
<evidence type="ECO:0000259" key="12">
    <source>
        <dbReference type="Pfam" id="PF02931"/>
    </source>
</evidence>
<evidence type="ECO:0000313" key="14">
    <source>
        <dbReference type="EMBL" id="KAJ6223534.1"/>
    </source>
</evidence>
<dbReference type="InterPro" id="IPR006028">
    <property type="entry name" value="GABAA/Glycine_rcpt"/>
</dbReference>
<gene>
    <name evidence="14" type="ORF">RDWZM_002079</name>
</gene>
<evidence type="ECO:0000256" key="3">
    <source>
        <dbReference type="ARBA" id="ARBA00022448"/>
    </source>
</evidence>
<evidence type="ECO:0000256" key="9">
    <source>
        <dbReference type="ARBA" id="ARBA00023136"/>
    </source>
</evidence>
<dbReference type="InterPro" id="IPR036719">
    <property type="entry name" value="Neuro-gated_channel_TM_sf"/>
</dbReference>
<evidence type="ECO:0000256" key="1">
    <source>
        <dbReference type="ARBA" id="ARBA00004141"/>
    </source>
</evidence>
<feature type="transmembrane region" description="Helical" evidence="11">
    <location>
        <begin position="1122"/>
        <end position="1140"/>
    </location>
</feature>
<name>A0A9Q0MDM7_BLOTA</name>
<feature type="transmembrane region" description="Helical" evidence="11">
    <location>
        <begin position="1084"/>
        <end position="1110"/>
    </location>
</feature>
<evidence type="ECO:0000256" key="4">
    <source>
        <dbReference type="ARBA" id="ARBA00022475"/>
    </source>
</evidence>
<comment type="caution">
    <text evidence="14">The sequence shown here is derived from an EMBL/GenBank/DDBJ whole genome shotgun (WGS) entry which is preliminary data.</text>
</comment>
<dbReference type="InterPro" id="IPR006202">
    <property type="entry name" value="Neur_chan_lig-bd"/>
</dbReference>
<evidence type="ECO:0000256" key="8">
    <source>
        <dbReference type="ARBA" id="ARBA00023065"/>
    </source>
</evidence>
<evidence type="ECO:0000259" key="13">
    <source>
        <dbReference type="Pfam" id="PF02932"/>
    </source>
</evidence>
<dbReference type="Pfam" id="PF02931">
    <property type="entry name" value="Neur_chan_LBD"/>
    <property type="match status" value="4"/>
</dbReference>
<feature type="domain" description="Neurotransmitter-gated ion-channel ligand-binding" evidence="12">
    <location>
        <begin position="28"/>
        <end position="198"/>
    </location>
</feature>
<evidence type="ECO:0000256" key="10">
    <source>
        <dbReference type="ARBA" id="ARBA00023303"/>
    </source>
</evidence>
<keyword evidence="15" id="KW-1185">Reference proteome</keyword>
<dbReference type="GO" id="GO:0005886">
    <property type="term" value="C:plasma membrane"/>
    <property type="evidence" value="ECO:0007669"/>
    <property type="project" value="UniProtKB-SubCell"/>
</dbReference>
<evidence type="ECO:0000313" key="15">
    <source>
        <dbReference type="Proteomes" id="UP001142055"/>
    </source>
</evidence>
<feature type="transmembrane region" description="Helical" evidence="11">
    <location>
        <begin position="596"/>
        <end position="615"/>
    </location>
</feature>
<feature type="chain" id="PRO_5040534502" evidence="11">
    <location>
        <begin position="24"/>
        <end position="1553"/>
    </location>
</feature>
<reference evidence="14" key="1">
    <citation type="submission" date="2022-12" db="EMBL/GenBank/DDBJ databases">
        <title>Genome assemblies of Blomia tropicalis.</title>
        <authorList>
            <person name="Cui Y."/>
        </authorList>
    </citation>
    <scope>NUCLEOTIDE SEQUENCE</scope>
    <source>
        <tissue evidence="14">Adult mites</tissue>
    </source>
</reference>
<dbReference type="EMBL" id="JAPWDV010000001">
    <property type="protein sequence ID" value="KAJ6223534.1"/>
    <property type="molecule type" value="Genomic_DNA"/>
</dbReference>
<protein>
    <submittedName>
        <fullName evidence="14">Uncharacterized protein</fullName>
    </submittedName>
</protein>